<protein>
    <submittedName>
        <fullName evidence="1">DUF1810 domain-containing protein</fullName>
    </submittedName>
</protein>
<dbReference type="InterPro" id="IPR036287">
    <property type="entry name" value="Rv1873-like_sf"/>
</dbReference>
<gene>
    <name evidence="1" type="ORF">ACFOMF_10395</name>
</gene>
<organism evidence="1 2">
    <name type="scientific">Stutzerimonas tarimensis</name>
    <dbReference type="NCBI Taxonomy" id="1507735"/>
    <lineage>
        <taxon>Bacteria</taxon>
        <taxon>Pseudomonadati</taxon>
        <taxon>Pseudomonadota</taxon>
        <taxon>Gammaproteobacteria</taxon>
        <taxon>Pseudomonadales</taxon>
        <taxon>Pseudomonadaceae</taxon>
        <taxon>Stutzerimonas</taxon>
    </lineage>
</organism>
<dbReference type="EMBL" id="JBHRXZ010000022">
    <property type="protein sequence ID" value="MFC3608186.1"/>
    <property type="molecule type" value="Genomic_DNA"/>
</dbReference>
<dbReference type="InterPro" id="IPR014937">
    <property type="entry name" value="DUF1810"/>
</dbReference>
<accession>A0ABV7T7A5</accession>
<dbReference type="Gene3D" id="1.25.40.380">
    <property type="entry name" value="Protein of unknown function DUF1810"/>
    <property type="match status" value="1"/>
</dbReference>
<proteinExistence type="predicted"/>
<dbReference type="Pfam" id="PF08837">
    <property type="entry name" value="DUF1810"/>
    <property type="match status" value="1"/>
</dbReference>
<evidence type="ECO:0000313" key="1">
    <source>
        <dbReference type="EMBL" id="MFC3608186.1"/>
    </source>
</evidence>
<dbReference type="SUPFAM" id="SSF140736">
    <property type="entry name" value="Rv1873-like"/>
    <property type="match status" value="1"/>
</dbReference>
<sequence>MKDAFVRKGFAMGDDLQRFVQAQRDTYRNALAELNDGGKRSHWMWFVFPQLAGLGHSEMAHRYAIAGLDEARAYLAHPILGPRLEEATRTVLQWSGRSAQQLFGSPDDIKLRSCMTLFAVAAPDQPIFREVLDSFFAGKPDQQTLSRLRQ</sequence>
<dbReference type="RefSeq" id="WP_386364491.1">
    <property type="nucleotide sequence ID" value="NZ_JBHRXZ010000022.1"/>
</dbReference>
<evidence type="ECO:0000313" key="2">
    <source>
        <dbReference type="Proteomes" id="UP001595630"/>
    </source>
</evidence>
<reference evidence="2" key="1">
    <citation type="journal article" date="2019" name="Int. J. Syst. Evol. Microbiol.">
        <title>The Global Catalogue of Microorganisms (GCM) 10K type strain sequencing project: providing services to taxonomists for standard genome sequencing and annotation.</title>
        <authorList>
            <consortium name="The Broad Institute Genomics Platform"/>
            <consortium name="The Broad Institute Genome Sequencing Center for Infectious Disease"/>
            <person name="Wu L."/>
            <person name="Ma J."/>
        </authorList>
    </citation>
    <scope>NUCLEOTIDE SEQUENCE [LARGE SCALE GENOMIC DNA]</scope>
    <source>
        <strain evidence="2">KCTC 42447</strain>
    </source>
</reference>
<keyword evidence="2" id="KW-1185">Reference proteome</keyword>
<dbReference type="Proteomes" id="UP001595630">
    <property type="component" value="Unassembled WGS sequence"/>
</dbReference>
<dbReference type="PIRSF" id="PIRSF008546">
    <property type="entry name" value="UCP008546"/>
    <property type="match status" value="1"/>
</dbReference>
<comment type="caution">
    <text evidence="1">The sequence shown here is derived from an EMBL/GenBank/DDBJ whole genome shotgun (WGS) entry which is preliminary data.</text>
</comment>
<name>A0ABV7T7A5_9GAMM</name>